<keyword evidence="1" id="KW-0378">Hydrolase</keyword>
<dbReference type="AlphaFoldDB" id="A0A2H0C0B1"/>
<evidence type="ECO:0000313" key="2">
    <source>
        <dbReference type="Proteomes" id="UP000229699"/>
    </source>
</evidence>
<dbReference type="Proteomes" id="UP000229699">
    <property type="component" value="Unassembled WGS sequence"/>
</dbReference>
<comment type="caution">
    <text evidence="1">The sequence shown here is derived from an EMBL/GenBank/DDBJ whole genome shotgun (WGS) entry which is preliminary data.</text>
</comment>
<reference evidence="1 2" key="1">
    <citation type="submission" date="2017-09" db="EMBL/GenBank/DDBJ databases">
        <title>Depth-based differentiation of microbial function through sediment-hosted aquifers and enrichment of novel symbionts in the deep terrestrial subsurface.</title>
        <authorList>
            <person name="Probst A.J."/>
            <person name="Ladd B."/>
            <person name="Jarett J.K."/>
            <person name="Geller-Mcgrath D.E."/>
            <person name="Sieber C.M."/>
            <person name="Emerson J.B."/>
            <person name="Anantharaman K."/>
            <person name="Thomas B.C."/>
            <person name="Malmstrom R."/>
            <person name="Stieglmeier M."/>
            <person name="Klingl A."/>
            <person name="Woyke T."/>
            <person name="Ryan C.M."/>
            <person name="Banfield J.F."/>
        </authorList>
    </citation>
    <scope>NUCLEOTIDE SEQUENCE [LARGE SCALE GENOMIC DNA]</scope>
    <source>
        <strain evidence="1">CG22_combo_CG10-13_8_21_14_all_34_12</strain>
    </source>
</reference>
<dbReference type="PANTHER" id="PTHR46018:SF2">
    <property type="entry name" value="ZINC PHOSPHODIESTERASE ELAC PROTEIN 1"/>
    <property type="match status" value="1"/>
</dbReference>
<proteinExistence type="predicted"/>
<dbReference type="CDD" id="cd16272">
    <property type="entry name" value="RNaseZ_MBL-fold"/>
    <property type="match status" value="1"/>
</dbReference>
<evidence type="ECO:0000313" key="1">
    <source>
        <dbReference type="EMBL" id="PIP63314.1"/>
    </source>
</evidence>
<dbReference type="InterPro" id="IPR036866">
    <property type="entry name" value="RibonucZ/Hydroxyglut_hydro"/>
</dbReference>
<dbReference type="Pfam" id="PF23023">
    <property type="entry name" value="Anti-Pycsar_Apyc1"/>
    <property type="match status" value="1"/>
</dbReference>
<name>A0A2H0C0B1_9BACT</name>
<feature type="non-terminal residue" evidence="1">
    <location>
        <position position="190"/>
    </location>
</feature>
<gene>
    <name evidence="1" type="ORF">COW97_03240</name>
</gene>
<accession>A0A2H0C0B1</accession>
<protein>
    <submittedName>
        <fullName evidence="1">MBL fold metallo-hydrolase</fullName>
    </submittedName>
</protein>
<sequence length="190" mass="21649">MKIYFLGTNGWYSSPTGDTPCILIDSKDHYVIFDAGNGIYKIDKYIKEDKPISLFISHFHIDHISGLHILNKFNFKQGIDIYMARGRKKDFNLFVNPPYTIGIANDKKNIYNMKSNIRLHELEEGESNVGFPVMMKKLYHGFENHGFRVTLEGKSIVYSGDTKIVSNGLLLAKNADLLIHECSNISSPEK</sequence>
<dbReference type="GO" id="GO:0042781">
    <property type="term" value="F:3'-tRNA processing endoribonuclease activity"/>
    <property type="evidence" value="ECO:0007669"/>
    <property type="project" value="TreeGrafter"/>
</dbReference>
<dbReference type="Gene3D" id="3.60.15.10">
    <property type="entry name" value="Ribonuclease Z/Hydroxyacylglutathione hydrolase-like"/>
    <property type="match status" value="1"/>
</dbReference>
<organism evidence="1 2">
    <name type="scientific">Candidatus Roizmanbacteria bacterium CG22_combo_CG10-13_8_21_14_all_34_12</name>
    <dbReference type="NCBI Taxonomy" id="1974860"/>
    <lineage>
        <taxon>Bacteria</taxon>
        <taxon>Candidatus Roizmaniibacteriota</taxon>
    </lineage>
</organism>
<dbReference type="EMBL" id="PCTC01000068">
    <property type="protein sequence ID" value="PIP63314.1"/>
    <property type="molecule type" value="Genomic_DNA"/>
</dbReference>
<dbReference type="SUPFAM" id="SSF56281">
    <property type="entry name" value="Metallo-hydrolase/oxidoreductase"/>
    <property type="match status" value="1"/>
</dbReference>
<dbReference type="PANTHER" id="PTHR46018">
    <property type="entry name" value="ZINC PHOSPHODIESTERASE ELAC PROTEIN 1"/>
    <property type="match status" value="1"/>
</dbReference>